<name>A0A6A4H6M1_9AGAR</name>
<dbReference type="AlphaFoldDB" id="A0A6A4H6M1"/>
<accession>A0A6A4H6M1</accession>
<dbReference type="Proteomes" id="UP000799118">
    <property type="component" value="Unassembled WGS sequence"/>
</dbReference>
<dbReference type="EMBL" id="ML769586">
    <property type="protein sequence ID" value="KAE9392845.1"/>
    <property type="molecule type" value="Genomic_DNA"/>
</dbReference>
<keyword evidence="2" id="KW-1185">Reference proteome</keyword>
<sequence>TGNMSSHVKKCWGDEAVTAVKDLTLEKARDAIKKIGKKSQTRLTAALKTFKGWSETFSTQPPEKETTRYAPTSLVISYIS</sequence>
<organism evidence="1 2">
    <name type="scientific">Gymnopus androsaceus JB14</name>
    <dbReference type="NCBI Taxonomy" id="1447944"/>
    <lineage>
        <taxon>Eukaryota</taxon>
        <taxon>Fungi</taxon>
        <taxon>Dikarya</taxon>
        <taxon>Basidiomycota</taxon>
        <taxon>Agaricomycotina</taxon>
        <taxon>Agaricomycetes</taxon>
        <taxon>Agaricomycetidae</taxon>
        <taxon>Agaricales</taxon>
        <taxon>Marasmiineae</taxon>
        <taxon>Omphalotaceae</taxon>
        <taxon>Gymnopus</taxon>
    </lineage>
</organism>
<protein>
    <submittedName>
        <fullName evidence="1">Uncharacterized protein</fullName>
    </submittedName>
</protein>
<gene>
    <name evidence="1" type="ORF">BT96DRAFT_830101</name>
</gene>
<proteinExistence type="predicted"/>
<feature type="non-terminal residue" evidence="1">
    <location>
        <position position="1"/>
    </location>
</feature>
<evidence type="ECO:0000313" key="2">
    <source>
        <dbReference type="Proteomes" id="UP000799118"/>
    </source>
</evidence>
<reference evidence="1" key="1">
    <citation type="journal article" date="2019" name="Environ. Microbiol.">
        <title>Fungal ecological strategies reflected in gene transcription - a case study of two litter decomposers.</title>
        <authorList>
            <person name="Barbi F."/>
            <person name="Kohler A."/>
            <person name="Barry K."/>
            <person name="Baskaran P."/>
            <person name="Daum C."/>
            <person name="Fauchery L."/>
            <person name="Ihrmark K."/>
            <person name="Kuo A."/>
            <person name="LaButti K."/>
            <person name="Lipzen A."/>
            <person name="Morin E."/>
            <person name="Grigoriev I.V."/>
            <person name="Henrissat B."/>
            <person name="Lindahl B."/>
            <person name="Martin F."/>
        </authorList>
    </citation>
    <scope>NUCLEOTIDE SEQUENCE</scope>
    <source>
        <strain evidence="1">JB14</strain>
    </source>
</reference>
<evidence type="ECO:0000313" key="1">
    <source>
        <dbReference type="EMBL" id="KAE9392845.1"/>
    </source>
</evidence>
<dbReference type="OrthoDB" id="2677917at2759"/>